<keyword evidence="4" id="KW-0479">Metal-binding</keyword>
<accession>X0WE72</accession>
<feature type="domain" description="Radical SAM core" evidence="7">
    <location>
        <begin position="13"/>
        <end position="184"/>
    </location>
</feature>
<dbReference type="GO" id="GO:0046872">
    <property type="term" value="F:metal ion binding"/>
    <property type="evidence" value="ECO:0007669"/>
    <property type="project" value="UniProtKB-KW"/>
</dbReference>
<dbReference type="SFLD" id="SFLDS00029">
    <property type="entry name" value="Radical_SAM"/>
    <property type="match status" value="1"/>
</dbReference>
<proteinExistence type="predicted"/>
<protein>
    <recommendedName>
        <fullName evidence="7">Radical SAM core domain-containing protein</fullName>
    </recommendedName>
</protein>
<dbReference type="Gene3D" id="3.20.20.70">
    <property type="entry name" value="Aldolase class I"/>
    <property type="match status" value="1"/>
</dbReference>
<evidence type="ECO:0000256" key="6">
    <source>
        <dbReference type="ARBA" id="ARBA00023014"/>
    </source>
</evidence>
<dbReference type="InterPro" id="IPR040084">
    <property type="entry name" value="GTPase_Obg"/>
</dbReference>
<dbReference type="PANTHER" id="PTHR43787">
    <property type="entry name" value="FEMO COFACTOR BIOSYNTHESIS PROTEIN NIFB-RELATED"/>
    <property type="match status" value="1"/>
</dbReference>
<keyword evidence="3" id="KW-0949">S-adenosyl-L-methionine</keyword>
<dbReference type="InterPro" id="IPR058240">
    <property type="entry name" value="rSAM_sf"/>
</dbReference>
<dbReference type="AlphaFoldDB" id="X0WE72"/>
<evidence type="ECO:0000256" key="3">
    <source>
        <dbReference type="ARBA" id="ARBA00022691"/>
    </source>
</evidence>
<evidence type="ECO:0000256" key="2">
    <source>
        <dbReference type="ARBA" id="ARBA00022485"/>
    </source>
</evidence>
<sequence length="184" mass="21141">MRYIYGPVPSRRLGYSLGIDPIPSKTCNYQCIYCQLGKTTNLTNIRKNYYPKKEIIAEMEQTIKLNENNIDYITFVGSGEPTLYKDLKDLILKAKELSEKPVCVITNGSLLYREDVQESLMCSDLVLPSFDAGDNKSFIKINRPHPSIHFENLVQGLINFKNIFEGKFWVEVMLMKGINDSKEE</sequence>
<dbReference type="InterPro" id="IPR013785">
    <property type="entry name" value="Aldolase_TIM"/>
</dbReference>
<gene>
    <name evidence="8" type="ORF">S01H1_56804</name>
</gene>
<dbReference type="GO" id="GO:0051539">
    <property type="term" value="F:4 iron, 4 sulfur cluster binding"/>
    <property type="evidence" value="ECO:0007669"/>
    <property type="project" value="UniProtKB-KW"/>
</dbReference>
<feature type="non-terminal residue" evidence="8">
    <location>
        <position position="184"/>
    </location>
</feature>
<dbReference type="CDD" id="cd01335">
    <property type="entry name" value="Radical_SAM"/>
    <property type="match status" value="1"/>
</dbReference>
<evidence type="ECO:0000256" key="4">
    <source>
        <dbReference type="ARBA" id="ARBA00022723"/>
    </source>
</evidence>
<evidence type="ECO:0000259" key="7">
    <source>
        <dbReference type="PROSITE" id="PS51918"/>
    </source>
</evidence>
<keyword evidence="6" id="KW-0411">Iron-sulfur</keyword>
<reference evidence="8" key="1">
    <citation type="journal article" date="2014" name="Front. Microbiol.">
        <title>High frequency of phylogenetically diverse reductive dehalogenase-homologous genes in deep subseafloor sedimentary metagenomes.</title>
        <authorList>
            <person name="Kawai M."/>
            <person name="Futagami T."/>
            <person name="Toyoda A."/>
            <person name="Takaki Y."/>
            <person name="Nishi S."/>
            <person name="Hori S."/>
            <person name="Arai W."/>
            <person name="Tsubouchi T."/>
            <person name="Morono Y."/>
            <person name="Uchiyama I."/>
            <person name="Ito T."/>
            <person name="Fujiyama A."/>
            <person name="Inagaki F."/>
            <person name="Takami H."/>
        </authorList>
    </citation>
    <scope>NUCLEOTIDE SEQUENCE</scope>
    <source>
        <strain evidence="8">Expedition CK06-06</strain>
    </source>
</reference>
<keyword evidence="5" id="KW-0408">Iron</keyword>
<evidence type="ECO:0000313" key="8">
    <source>
        <dbReference type="EMBL" id="GAG21462.1"/>
    </source>
</evidence>
<dbReference type="PANTHER" id="PTHR43787:SF11">
    <property type="entry name" value="UPF0026 PROTEIN SLR1464"/>
    <property type="match status" value="1"/>
</dbReference>
<comment type="caution">
    <text evidence="8">The sequence shown here is derived from an EMBL/GenBank/DDBJ whole genome shotgun (WGS) entry which is preliminary data.</text>
</comment>
<dbReference type="SUPFAM" id="SSF102114">
    <property type="entry name" value="Radical SAM enzymes"/>
    <property type="match status" value="1"/>
</dbReference>
<dbReference type="Pfam" id="PF04055">
    <property type="entry name" value="Radical_SAM"/>
    <property type="match status" value="1"/>
</dbReference>
<keyword evidence="2" id="KW-0004">4Fe-4S</keyword>
<name>X0WE72_9ZZZZ</name>
<evidence type="ECO:0000256" key="5">
    <source>
        <dbReference type="ARBA" id="ARBA00023004"/>
    </source>
</evidence>
<dbReference type="InterPro" id="IPR007197">
    <property type="entry name" value="rSAM"/>
</dbReference>
<organism evidence="8">
    <name type="scientific">marine sediment metagenome</name>
    <dbReference type="NCBI Taxonomy" id="412755"/>
    <lineage>
        <taxon>unclassified sequences</taxon>
        <taxon>metagenomes</taxon>
        <taxon>ecological metagenomes</taxon>
    </lineage>
</organism>
<dbReference type="EMBL" id="BARS01037012">
    <property type="protein sequence ID" value="GAG21462.1"/>
    <property type="molecule type" value="Genomic_DNA"/>
</dbReference>
<dbReference type="GO" id="GO:0003824">
    <property type="term" value="F:catalytic activity"/>
    <property type="evidence" value="ECO:0007669"/>
    <property type="project" value="InterPro"/>
</dbReference>
<dbReference type="SFLD" id="SFLDG01083">
    <property type="entry name" value="Uncharacterised_Radical_SAM_Su"/>
    <property type="match status" value="1"/>
</dbReference>
<dbReference type="PROSITE" id="PS51918">
    <property type="entry name" value="RADICAL_SAM"/>
    <property type="match status" value="1"/>
</dbReference>
<evidence type="ECO:0000256" key="1">
    <source>
        <dbReference type="ARBA" id="ARBA00001966"/>
    </source>
</evidence>
<comment type="cofactor">
    <cofactor evidence="1">
        <name>[4Fe-4S] cluster</name>
        <dbReference type="ChEBI" id="CHEBI:49883"/>
    </cofactor>
</comment>